<dbReference type="EMBL" id="JBFXLU010000228">
    <property type="protein sequence ID" value="KAL2834088.1"/>
    <property type="molecule type" value="Genomic_DNA"/>
</dbReference>
<gene>
    <name evidence="2" type="ORF">BJY01DRAFT_85154</name>
</gene>
<comment type="caution">
    <text evidence="2">The sequence shown here is derived from an EMBL/GenBank/DDBJ whole genome shotgun (WGS) entry which is preliminary data.</text>
</comment>
<organism evidence="2 3">
    <name type="scientific">Aspergillus pseudoustus</name>
    <dbReference type="NCBI Taxonomy" id="1810923"/>
    <lineage>
        <taxon>Eukaryota</taxon>
        <taxon>Fungi</taxon>
        <taxon>Dikarya</taxon>
        <taxon>Ascomycota</taxon>
        <taxon>Pezizomycotina</taxon>
        <taxon>Eurotiomycetes</taxon>
        <taxon>Eurotiomycetidae</taxon>
        <taxon>Eurotiales</taxon>
        <taxon>Aspergillaceae</taxon>
        <taxon>Aspergillus</taxon>
        <taxon>Aspergillus subgen. Nidulantes</taxon>
    </lineage>
</organism>
<protein>
    <submittedName>
        <fullName evidence="2">Uncharacterized protein</fullName>
    </submittedName>
</protein>
<dbReference type="Proteomes" id="UP001610446">
    <property type="component" value="Unassembled WGS sequence"/>
</dbReference>
<name>A0ABR4J4Z3_9EURO</name>
<accession>A0ABR4J4Z3</accession>
<evidence type="ECO:0000313" key="3">
    <source>
        <dbReference type="Proteomes" id="UP001610446"/>
    </source>
</evidence>
<reference evidence="2 3" key="1">
    <citation type="submission" date="2024-07" db="EMBL/GenBank/DDBJ databases">
        <title>Section-level genome sequencing and comparative genomics of Aspergillus sections Usti and Cavernicolus.</title>
        <authorList>
            <consortium name="Lawrence Berkeley National Laboratory"/>
            <person name="Nybo J.L."/>
            <person name="Vesth T.C."/>
            <person name="Theobald S."/>
            <person name="Frisvad J.C."/>
            <person name="Larsen T.O."/>
            <person name="Kjaerboelling I."/>
            <person name="Rothschild-Mancinelli K."/>
            <person name="Lyhne E.K."/>
            <person name="Kogle M.E."/>
            <person name="Barry K."/>
            <person name="Clum A."/>
            <person name="Na H."/>
            <person name="Ledsgaard L."/>
            <person name="Lin J."/>
            <person name="Lipzen A."/>
            <person name="Kuo A."/>
            <person name="Riley R."/>
            <person name="Mondo S."/>
            <person name="Labutti K."/>
            <person name="Haridas S."/>
            <person name="Pangalinan J."/>
            <person name="Salamov A.A."/>
            <person name="Simmons B.A."/>
            <person name="Magnuson J.K."/>
            <person name="Chen J."/>
            <person name="Drula E."/>
            <person name="Henrissat B."/>
            <person name="Wiebenga A."/>
            <person name="Lubbers R.J."/>
            <person name="Gomes A.C."/>
            <person name="Makela M.R."/>
            <person name="Stajich J."/>
            <person name="Grigoriev I.V."/>
            <person name="Mortensen U.H."/>
            <person name="De Vries R.P."/>
            <person name="Baker S.E."/>
            <person name="Andersen M.R."/>
        </authorList>
    </citation>
    <scope>NUCLEOTIDE SEQUENCE [LARGE SCALE GENOMIC DNA]</scope>
    <source>
        <strain evidence="2 3">CBS 123904</strain>
    </source>
</reference>
<feature type="compositionally biased region" description="Polar residues" evidence="1">
    <location>
        <begin position="39"/>
        <end position="57"/>
    </location>
</feature>
<feature type="region of interest" description="Disordered" evidence="1">
    <location>
        <begin position="36"/>
        <end position="57"/>
    </location>
</feature>
<evidence type="ECO:0000256" key="1">
    <source>
        <dbReference type="SAM" id="MobiDB-lite"/>
    </source>
</evidence>
<evidence type="ECO:0000313" key="2">
    <source>
        <dbReference type="EMBL" id="KAL2834088.1"/>
    </source>
</evidence>
<proteinExistence type="predicted"/>
<keyword evidence="3" id="KW-1185">Reference proteome</keyword>
<sequence length="170" mass="18677">MYSLVQNSSSVLTPRLLRDSHDGSSKIPQVTFPLERQSKSLATPNAVGSSSTDRQPCLSSFSRGGPDFLDLPIIQRPEGIQGWGMTKSRKGGSSCPAKAWQAGRTKSQAPLNSIVDRSCRSPLRSRCHSFWPREPSAGRCRHRCVQCVDTYPRTISPDCPCPIILGNLQH</sequence>